<protein>
    <submittedName>
        <fullName evidence="1">Uncharacterized protein</fullName>
    </submittedName>
</protein>
<evidence type="ECO:0000313" key="1">
    <source>
        <dbReference type="EMBL" id="CAG7819074.1"/>
    </source>
</evidence>
<accession>A0A8J2PMN0</accession>
<comment type="caution">
    <text evidence="1">The sequence shown here is derived from an EMBL/GenBank/DDBJ whole genome shotgun (WGS) entry which is preliminary data.</text>
</comment>
<dbReference type="EMBL" id="CAJVCH010438380">
    <property type="protein sequence ID" value="CAG7819074.1"/>
    <property type="molecule type" value="Genomic_DNA"/>
</dbReference>
<proteinExistence type="predicted"/>
<sequence length="113" mass="12727">MRRRITRGTGLDLIKVQLFWEGDRKKIVLKKNGEETSVARDGTVSGGFLGNKSQDLSGMVFCYRDAVTVDFECSWGGSDQILLHMGRYREVFEAAAGSRLYYLLKSPVRLCSL</sequence>
<name>A0A8J2PMN0_9HEXA</name>
<organism evidence="1 2">
    <name type="scientific">Allacma fusca</name>
    <dbReference type="NCBI Taxonomy" id="39272"/>
    <lineage>
        <taxon>Eukaryota</taxon>
        <taxon>Metazoa</taxon>
        <taxon>Ecdysozoa</taxon>
        <taxon>Arthropoda</taxon>
        <taxon>Hexapoda</taxon>
        <taxon>Collembola</taxon>
        <taxon>Symphypleona</taxon>
        <taxon>Sminthuridae</taxon>
        <taxon>Allacma</taxon>
    </lineage>
</organism>
<keyword evidence="2" id="KW-1185">Reference proteome</keyword>
<dbReference type="Proteomes" id="UP000708208">
    <property type="component" value="Unassembled WGS sequence"/>
</dbReference>
<gene>
    <name evidence="1" type="ORF">AFUS01_LOCUS29544</name>
</gene>
<dbReference type="AlphaFoldDB" id="A0A8J2PMN0"/>
<evidence type="ECO:0000313" key="2">
    <source>
        <dbReference type="Proteomes" id="UP000708208"/>
    </source>
</evidence>
<reference evidence="1" key="1">
    <citation type="submission" date="2021-06" db="EMBL/GenBank/DDBJ databases">
        <authorList>
            <person name="Hodson N. C."/>
            <person name="Mongue J. A."/>
            <person name="Jaron S. K."/>
        </authorList>
    </citation>
    <scope>NUCLEOTIDE SEQUENCE</scope>
</reference>